<name>A0ACA9N0P7_9GLOM</name>
<dbReference type="EMBL" id="CAJVPT010017158">
    <property type="protein sequence ID" value="CAG8624265.1"/>
    <property type="molecule type" value="Genomic_DNA"/>
</dbReference>
<comment type="caution">
    <text evidence="1">The sequence shown here is derived from an EMBL/GenBank/DDBJ whole genome shotgun (WGS) entry which is preliminary data.</text>
</comment>
<feature type="non-terminal residue" evidence="1">
    <location>
        <position position="291"/>
    </location>
</feature>
<evidence type="ECO:0000313" key="2">
    <source>
        <dbReference type="Proteomes" id="UP000789525"/>
    </source>
</evidence>
<dbReference type="Proteomes" id="UP000789525">
    <property type="component" value="Unassembled WGS sequence"/>
</dbReference>
<keyword evidence="2" id="KW-1185">Reference proteome</keyword>
<reference evidence="1" key="1">
    <citation type="submission" date="2021-06" db="EMBL/GenBank/DDBJ databases">
        <authorList>
            <person name="Kallberg Y."/>
            <person name="Tangrot J."/>
            <person name="Rosling A."/>
        </authorList>
    </citation>
    <scope>NUCLEOTIDE SEQUENCE</scope>
    <source>
        <strain evidence="1">CL356</strain>
    </source>
</reference>
<gene>
    <name evidence="1" type="ORF">ACOLOM_LOCUS7434</name>
</gene>
<organism evidence="1 2">
    <name type="scientific">Acaulospora colombiana</name>
    <dbReference type="NCBI Taxonomy" id="27376"/>
    <lineage>
        <taxon>Eukaryota</taxon>
        <taxon>Fungi</taxon>
        <taxon>Fungi incertae sedis</taxon>
        <taxon>Mucoromycota</taxon>
        <taxon>Glomeromycotina</taxon>
        <taxon>Glomeromycetes</taxon>
        <taxon>Diversisporales</taxon>
        <taxon>Acaulosporaceae</taxon>
        <taxon>Acaulospora</taxon>
    </lineage>
</organism>
<sequence>MSALHLDVTGDDSPEKLKNENHSEDDADSDFDDGGSQKRRPRIQRAEDFDDGHTEEASNVPAKNAWELSPPKEAEVDPWAEPSTEPAKFKTDVAKANGSEEQDLWGQEPKRGSGARARGDADTGTETNNKGKALGETQNTEVLSTEQSKASPREEQETKSREPKNKGPRSSKPPPPKKQEQTTNTDTTDAWALPPISTTEQDAGWGVTTSDDAQGATSGGWGDTPASAGWGDSPASEKPNSPKTFKRPPMYLNPDRVKTGGSERAKLSEEELAQRMEKIRLQNERIKEKRL</sequence>
<protein>
    <submittedName>
        <fullName evidence="1">16750_t:CDS:1</fullName>
    </submittedName>
</protein>
<accession>A0ACA9N0P7</accession>
<evidence type="ECO:0000313" key="1">
    <source>
        <dbReference type="EMBL" id="CAG8624265.1"/>
    </source>
</evidence>
<proteinExistence type="predicted"/>